<evidence type="ECO:0000256" key="1">
    <source>
        <dbReference type="SAM" id="MobiDB-lite"/>
    </source>
</evidence>
<accession>A0ABM8H0D6</accession>
<feature type="transmembrane region" description="Helical" evidence="2">
    <location>
        <begin position="123"/>
        <end position="145"/>
    </location>
</feature>
<keyword evidence="2" id="KW-0812">Transmembrane</keyword>
<evidence type="ECO:0000256" key="2">
    <source>
        <dbReference type="SAM" id="Phobius"/>
    </source>
</evidence>
<protein>
    <recommendedName>
        <fullName evidence="5">MFS transporter</fullName>
    </recommendedName>
</protein>
<feature type="compositionally biased region" description="Low complexity" evidence="1">
    <location>
        <begin position="178"/>
        <end position="192"/>
    </location>
</feature>
<dbReference type="EMBL" id="AP027734">
    <property type="protein sequence ID" value="BDZ54213.1"/>
    <property type="molecule type" value="Genomic_DNA"/>
</dbReference>
<keyword evidence="2" id="KW-0472">Membrane</keyword>
<dbReference type="SUPFAM" id="SSF103473">
    <property type="entry name" value="MFS general substrate transporter"/>
    <property type="match status" value="1"/>
</dbReference>
<gene>
    <name evidence="3" type="ORF">GCM10025870_12860</name>
</gene>
<feature type="region of interest" description="Disordered" evidence="1">
    <location>
        <begin position="178"/>
        <end position="198"/>
    </location>
</feature>
<organism evidence="3 4">
    <name type="scientific">Agromyces marinus</name>
    <dbReference type="NCBI Taxonomy" id="1389020"/>
    <lineage>
        <taxon>Bacteria</taxon>
        <taxon>Bacillati</taxon>
        <taxon>Actinomycetota</taxon>
        <taxon>Actinomycetes</taxon>
        <taxon>Micrococcales</taxon>
        <taxon>Microbacteriaceae</taxon>
        <taxon>Agromyces</taxon>
    </lineage>
</organism>
<evidence type="ECO:0000313" key="3">
    <source>
        <dbReference type="EMBL" id="BDZ54213.1"/>
    </source>
</evidence>
<keyword evidence="2" id="KW-1133">Transmembrane helix</keyword>
<sequence>MFGMQFGVAEVGVPLWIAQDTDAPEVLVAIALILNTVVVVLFQVPVSRGTHDLRVAGRASAIAAWLMAGACVVYALASGVPAWAAITIILVATLAHSFAEVLSQAGGWGLSFELADPVRAGAYQGMFSMGFSLGAMCAPIVVAATALEHGLLGWVALGAIFLASGLGTWAIARSAARGPGPAASTSAPTDTGSVSVVA</sequence>
<reference evidence="4" key="1">
    <citation type="journal article" date="2019" name="Int. J. Syst. Evol. Microbiol.">
        <title>The Global Catalogue of Microorganisms (GCM) 10K type strain sequencing project: providing services to taxonomists for standard genome sequencing and annotation.</title>
        <authorList>
            <consortium name="The Broad Institute Genomics Platform"/>
            <consortium name="The Broad Institute Genome Sequencing Center for Infectious Disease"/>
            <person name="Wu L."/>
            <person name="Ma J."/>
        </authorList>
    </citation>
    <scope>NUCLEOTIDE SEQUENCE [LARGE SCALE GENOMIC DNA]</scope>
    <source>
        <strain evidence="4">NBRC 109019</strain>
    </source>
</reference>
<feature type="transmembrane region" description="Helical" evidence="2">
    <location>
        <begin position="56"/>
        <end position="76"/>
    </location>
</feature>
<dbReference type="Proteomes" id="UP001321477">
    <property type="component" value="Chromosome"/>
</dbReference>
<dbReference type="InterPro" id="IPR036259">
    <property type="entry name" value="MFS_trans_sf"/>
</dbReference>
<feature type="transmembrane region" description="Helical" evidence="2">
    <location>
        <begin position="151"/>
        <end position="172"/>
    </location>
</feature>
<evidence type="ECO:0008006" key="5">
    <source>
        <dbReference type="Google" id="ProtNLM"/>
    </source>
</evidence>
<proteinExistence type="predicted"/>
<name>A0ABM8H0D6_9MICO</name>
<feature type="transmembrane region" description="Helical" evidence="2">
    <location>
        <begin position="82"/>
        <end position="102"/>
    </location>
</feature>
<evidence type="ECO:0000313" key="4">
    <source>
        <dbReference type="Proteomes" id="UP001321477"/>
    </source>
</evidence>
<feature type="transmembrane region" description="Helical" evidence="2">
    <location>
        <begin position="26"/>
        <end position="44"/>
    </location>
</feature>
<keyword evidence="4" id="KW-1185">Reference proteome</keyword>